<dbReference type="InterPro" id="IPR007440">
    <property type="entry name" value="Chorismate--pyruvate_lyase"/>
</dbReference>
<dbReference type="GO" id="GO:0005829">
    <property type="term" value="C:cytosol"/>
    <property type="evidence" value="ECO:0007669"/>
    <property type="project" value="TreeGrafter"/>
</dbReference>
<keyword evidence="3 5" id="KW-0456">Lyase</keyword>
<name>C7RK55_ACCRE</name>
<comment type="caution">
    <text evidence="5">Lacks conserved residue(s) required for the propagation of feature annotation.</text>
</comment>
<dbReference type="InterPro" id="IPR028978">
    <property type="entry name" value="Chorismate_lyase_/UTRA_dom_sf"/>
</dbReference>
<keyword evidence="2 5" id="KW-0831">Ubiquinone biosynthesis</keyword>
<comment type="pathway">
    <text evidence="5">Cofactor biosynthesis; ubiquinone biosynthesis.</text>
</comment>
<dbReference type="UniPathway" id="UPA00232"/>
<evidence type="ECO:0000256" key="2">
    <source>
        <dbReference type="ARBA" id="ARBA00022688"/>
    </source>
</evidence>
<dbReference type="OrthoDB" id="8606430at2"/>
<dbReference type="HAMAP" id="MF_01632">
    <property type="entry name" value="UbiC"/>
    <property type="match status" value="1"/>
</dbReference>
<dbReference type="GO" id="GO:0006744">
    <property type="term" value="P:ubiquinone biosynthetic process"/>
    <property type="evidence" value="ECO:0007669"/>
    <property type="project" value="UniProtKB-UniRule"/>
</dbReference>
<reference evidence="6" key="2">
    <citation type="submission" date="2009-09" db="EMBL/GenBank/DDBJ databases">
        <title>Complete sequence of chromosome of Candidatus Accumulibacter phosphatis clade IIA str. UW-1.</title>
        <authorList>
            <consortium name="US DOE Joint Genome Institute"/>
            <person name="Martin H.G."/>
            <person name="Ivanova N."/>
            <person name="Kunin V."/>
            <person name="Warnecke F."/>
            <person name="Barry K."/>
            <person name="He S."/>
            <person name="Salamov A."/>
            <person name="Szeto E."/>
            <person name="Dalin E."/>
            <person name="Pangilinan J.L."/>
            <person name="Lapidus A."/>
            <person name="Lowry S."/>
            <person name="Kyrpides N.C."/>
            <person name="McMahon K.D."/>
            <person name="Hugenholtz P."/>
        </authorList>
    </citation>
    <scope>NUCLEOTIDE SEQUENCE [LARGE SCALE GENOMIC DNA]</scope>
    <source>
        <strain evidence="6">UW-1</strain>
    </source>
</reference>
<reference evidence="6" key="1">
    <citation type="submission" date="2009-08" db="EMBL/GenBank/DDBJ databases">
        <authorList>
            <consortium name="US DOE Joint Genome Institute"/>
            <person name="Lucas S."/>
            <person name="Copeland A."/>
            <person name="Lapidus A."/>
            <person name="Glavina del Rio T."/>
            <person name="Dalin E."/>
            <person name="Tice H."/>
            <person name="Bruce D."/>
            <person name="Barry K."/>
            <person name="Pitluck S."/>
            <person name="Lowry S."/>
            <person name="Larimer F."/>
            <person name="Land M."/>
            <person name="Hauser L."/>
            <person name="Kyrpides N."/>
            <person name="Ivanova N."/>
            <person name="McMahon K.D."/>
            <person name="Hugenholtz P."/>
        </authorList>
    </citation>
    <scope>NUCLEOTIDE SEQUENCE</scope>
    <source>
        <strain evidence="6">UW-1</strain>
    </source>
</reference>
<dbReference type="HOGENOM" id="CLU_096824_2_0_4"/>
<comment type="subcellular location">
    <subcellularLocation>
        <location evidence="5">Cytoplasm</location>
    </subcellularLocation>
</comment>
<feature type="binding site" evidence="5">
    <location>
        <position position="173"/>
    </location>
    <ligand>
        <name>substrate</name>
    </ligand>
</feature>
<dbReference type="GO" id="GO:0008813">
    <property type="term" value="F:chorismate lyase activity"/>
    <property type="evidence" value="ECO:0007669"/>
    <property type="project" value="UniProtKB-UniRule"/>
</dbReference>
<organism evidence="6">
    <name type="scientific">Accumulibacter regalis</name>
    <dbReference type="NCBI Taxonomy" id="522306"/>
    <lineage>
        <taxon>Bacteria</taxon>
        <taxon>Pseudomonadati</taxon>
        <taxon>Pseudomonadota</taxon>
        <taxon>Betaproteobacteria</taxon>
        <taxon>Candidatus Accumulibacter</taxon>
    </lineage>
</organism>
<sequence>MNIARRQVWRPSLPRTADSTPLLGWLRDRGSLTARIRSRGRFAVRVLRQGLGIPTADEARLLGLDPGVHAWVREVALSCNEQIVVFAHTVLPRRPRGPLTVWLSRLGERSLGALLFAHAGFTRGPMAFHRLDRRHALFTAAWAALQLAEQSPATLWARRSRFGLGGQSVLVSEVFSPRLAQLPEPGKESWTNGKPVL</sequence>
<keyword evidence="1 5" id="KW-0963">Cytoplasm</keyword>
<dbReference type="STRING" id="522306.CAP2UW1_0289"/>
<feature type="binding site" evidence="5">
    <location>
        <position position="73"/>
    </location>
    <ligand>
        <name>substrate</name>
    </ligand>
</feature>
<comment type="function">
    <text evidence="5">Removes the pyruvyl group from chorismate, with concomitant aromatization of the ring, to provide 4-hydroxybenzoate (4HB) for the ubiquinone pathway.</text>
</comment>
<dbReference type="Pfam" id="PF04345">
    <property type="entry name" value="Chor_lyase"/>
    <property type="match status" value="1"/>
</dbReference>
<dbReference type="EC" id="4.1.3.40" evidence="5"/>
<dbReference type="KEGG" id="app:CAP2UW1_0289"/>
<evidence type="ECO:0000256" key="4">
    <source>
        <dbReference type="ARBA" id="ARBA00023317"/>
    </source>
</evidence>
<comment type="similarity">
    <text evidence="5">Belongs to the UbiC family.</text>
</comment>
<comment type="catalytic activity">
    <reaction evidence="5">
        <text>chorismate = 4-hydroxybenzoate + pyruvate</text>
        <dbReference type="Rhea" id="RHEA:16505"/>
        <dbReference type="ChEBI" id="CHEBI:15361"/>
        <dbReference type="ChEBI" id="CHEBI:17879"/>
        <dbReference type="ChEBI" id="CHEBI:29748"/>
        <dbReference type="EC" id="4.1.3.40"/>
    </reaction>
</comment>
<keyword evidence="4 5" id="KW-0670">Pyruvate</keyword>
<feature type="binding site" evidence="5">
    <location>
        <position position="111"/>
    </location>
    <ligand>
        <name>substrate</name>
    </ligand>
</feature>
<evidence type="ECO:0000256" key="1">
    <source>
        <dbReference type="ARBA" id="ARBA00022490"/>
    </source>
</evidence>
<dbReference type="GO" id="GO:0042866">
    <property type="term" value="P:pyruvate biosynthetic process"/>
    <property type="evidence" value="ECO:0007669"/>
    <property type="project" value="UniProtKB-UniRule"/>
</dbReference>
<dbReference type="Gene3D" id="3.40.1410.10">
    <property type="entry name" value="Chorismate lyase-like"/>
    <property type="match status" value="1"/>
</dbReference>
<dbReference type="AlphaFoldDB" id="C7RK55"/>
<dbReference type="EMBL" id="CP001715">
    <property type="protein sequence ID" value="ACV33646.1"/>
    <property type="molecule type" value="Genomic_DNA"/>
</dbReference>
<evidence type="ECO:0000313" key="6">
    <source>
        <dbReference type="EMBL" id="ACV33646.1"/>
    </source>
</evidence>
<gene>
    <name evidence="5" type="primary">ubiC</name>
    <name evidence="6" type="ordered locus">CAP2UW1_0289</name>
</gene>
<accession>C7RK55</accession>
<protein>
    <recommendedName>
        <fullName evidence="5">Probable chorismate pyruvate-lyase</fullName>
        <shortName evidence="5">CL</shortName>
        <shortName evidence="5">CPL</shortName>
        <ecNumber evidence="5">4.1.3.40</ecNumber>
    </recommendedName>
</protein>
<evidence type="ECO:0000256" key="3">
    <source>
        <dbReference type="ARBA" id="ARBA00023239"/>
    </source>
</evidence>
<evidence type="ECO:0000256" key="5">
    <source>
        <dbReference type="HAMAP-Rule" id="MF_01632"/>
    </source>
</evidence>
<dbReference type="PANTHER" id="PTHR38683:SF1">
    <property type="entry name" value="CHORISMATE PYRUVATE-LYASE"/>
    <property type="match status" value="1"/>
</dbReference>
<proteinExistence type="inferred from homology"/>
<dbReference type="SUPFAM" id="SSF64288">
    <property type="entry name" value="Chorismate lyase-like"/>
    <property type="match status" value="1"/>
</dbReference>
<dbReference type="PANTHER" id="PTHR38683">
    <property type="entry name" value="CHORISMATE PYRUVATE-LYASE"/>
    <property type="match status" value="1"/>
</dbReference>
<dbReference type="eggNOG" id="COG3161">
    <property type="taxonomic scope" value="Bacteria"/>
</dbReference>